<evidence type="ECO:0000313" key="4">
    <source>
        <dbReference type="Proteomes" id="UP000229570"/>
    </source>
</evidence>
<dbReference type="PANTHER" id="PTHR46401">
    <property type="entry name" value="GLYCOSYLTRANSFERASE WBBK-RELATED"/>
    <property type="match status" value="1"/>
</dbReference>
<dbReference type="GO" id="GO:0016757">
    <property type="term" value="F:glycosyltransferase activity"/>
    <property type="evidence" value="ECO:0007669"/>
    <property type="project" value="InterPro"/>
</dbReference>
<dbReference type="SUPFAM" id="SSF53756">
    <property type="entry name" value="UDP-Glycosyltransferase/glycogen phosphorylase"/>
    <property type="match status" value="1"/>
</dbReference>
<comment type="caution">
    <text evidence="3">The sequence shown here is derived from an EMBL/GenBank/DDBJ whole genome shotgun (WGS) entry which is preliminary data.</text>
</comment>
<keyword evidence="1" id="KW-0808">Transferase</keyword>
<reference evidence="3 4" key="1">
    <citation type="submission" date="2017-09" db="EMBL/GenBank/DDBJ databases">
        <title>Depth-based differentiation of microbial function through sediment-hosted aquifers and enrichment of novel symbionts in the deep terrestrial subsurface.</title>
        <authorList>
            <person name="Probst A.J."/>
            <person name="Ladd B."/>
            <person name="Jarett J.K."/>
            <person name="Geller-Mcgrath D.E."/>
            <person name="Sieber C.M."/>
            <person name="Emerson J.B."/>
            <person name="Anantharaman K."/>
            <person name="Thomas B.C."/>
            <person name="Malmstrom R."/>
            <person name="Stieglmeier M."/>
            <person name="Klingl A."/>
            <person name="Woyke T."/>
            <person name="Ryan C.M."/>
            <person name="Banfield J.F."/>
        </authorList>
    </citation>
    <scope>NUCLEOTIDE SEQUENCE [LARGE SCALE GENOMIC DNA]</scope>
    <source>
        <strain evidence="3">CG11_big_fil_rev_8_21_14_0_20_35_14</strain>
    </source>
</reference>
<evidence type="ECO:0000256" key="1">
    <source>
        <dbReference type="ARBA" id="ARBA00022679"/>
    </source>
</evidence>
<dbReference type="Pfam" id="PF00534">
    <property type="entry name" value="Glycos_transf_1"/>
    <property type="match status" value="1"/>
</dbReference>
<accession>A0A2H0KLT6</accession>
<dbReference type="Proteomes" id="UP000229570">
    <property type="component" value="Unassembled WGS sequence"/>
</dbReference>
<feature type="domain" description="Glycosyl transferase family 1" evidence="2">
    <location>
        <begin position="215"/>
        <end position="270"/>
    </location>
</feature>
<gene>
    <name evidence="3" type="ORF">COV86_04345</name>
</gene>
<evidence type="ECO:0000313" key="3">
    <source>
        <dbReference type="EMBL" id="PIQ72186.1"/>
    </source>
</evidence>
<dbReference type="PANTHER" id="PTHR46401:SF2">
    <property type="entry name" value="GLYCOSYLTRANSFERASE WBBK-RELATED"/>
    <property type="match status" value="1"/>
</dbReference>
<dbReference type="AlphaFoldDB" id="A0A2H0KLT6"/>
<organism evidence="3 4">
    <name type="scientific">Candidatus Roizmanbacteria bacterium CG11_big_fil_rev_8_21_14_0_20_35_14</name>
    <dbReference type="NCBI Taxonomy" id="1974855"/>
    <lineage>
        <taxon>Bacteria</taxon>
        <taxon>Candidatus Roizmaniibacteriota</taxon>
    </lineage>
</organism>
<dbReference type="Gene3D" id="3.40.50.2000">
    <property type="entry name" value="Glycogen Phosphorylase B"/>
    <property type="match status" value="3"/>
</dbReference>
<evidence type="ECO:0000259" key="2">
    <source>
        <dbReference type="Pfam" id="PF00534"/>
    </source>
</evidence>
<dbReference type="InterPro" id="IPR001296">
    <property type="entry name" value="Glyco_trans_1"/>
</dbReference>
<protein>
    <recommendedName>
        <fullName evidence="2">Glycosyl transferase family 1 domain-containing protein</fullName>
    </recommendedName>
</protein>
<name>A0A2H0KLT6_9BACT</name>
<sequence>MKISVDGGGLGAKKGERFGNYVFSENLIRALSLYDKKNEYFVYTFTNLKPRLAWLKGRVSLEELINKKDVFLALNQAIPLLVSEKVISFCHGLSYYFYPEYYSKKDYSRLMNQLKEMIKRSNYIVVSSEKVKKELEELTIINYSVGKRVVAIPFGIPFDMLNKRLLRHYVPRNDSKPYFLYVGMDHSIKNIEFIRKTFRKFRELGEFKSYRLILVTKNCARKKLCHLYRNATALLTASYYESFNLPVLEALSQGCPVIGLKSAIIPELAKYVNVASDDKEFVKLMEMIPKKPNIQLIKLPAGRQDRLDKEFNWRNYVNELVRLYEL</sequence>
<proteinExistence type="predicted"/>
<dbReference type="EMBL" id="PCVL01000066">
    <property type="protein sequence ID" value="PIQ72186.1"/>
    <property type="molecule type" value="Genomic_DNA"/>
</dbReference>